<dbReference type="EMBL" id="AAHQZD010000041">
    <property type="protein sequence ID" value="EBZ3924638.1"/>
    <property type="molecule type" value="Genomic_DNA"/>
</dbReference>
<reference evidence="26" key="3">
    <citation type="submission" date="2018-07" db="EMBL/GenBank/DDBJ databases">
        <authorList>
            <consortium name="NCBI Pathogen Detection Project"/>
        </authorList>
    </citation>
    <scope>NUCLEOTIDE SEQUENCE</scope>
    <source>
        <strain evidence="26">09051564_79_broiler_meat_pESI_ESC-S_2009</strain>
        <strain evidence="27">14057027_15_broiler_meat_pESI_CTX_M1_2014</strain>
        <strain evidence="28">Salmonella enterica</strain>
    </source>
</reference>
<evidence type="ECO:0000313" key="27">
    <source>
        <dbReference type="EMBL" id="HAC6600604.1"/>
    </source>
</evidence>
<evidence type="ECO:0000313" key="24">
    <source>
        <dbReference type="EMBL" id="ECV3264697.1"/>
    </source>
</evidence>
<evidence type="ECO:0000313" key="26">
    <source>
        <dbReference type="EMBL" id="HAC6554318.1"/>
    </source>
</evidence>
<dbReference type="EMBL" id="AAHQWV010000069">
    <property type="protein sequence ID" value="EBZ3641108.1"/>
    <property type="molecule type" value="Genomic_DNA"/>
</dbReference>
<reference evidence="26" key="1">
    <citation type="journal article" date="2018" name="Genome Biol.">
        <title>SKESA: strategic k-mer extension for scrupulous assemblies.</title>
        <authorList>
            <person name="Souvorov A."/>
            <person name="Agarwala R."/>
            <person name="Lipman D.J."/>
        </authorList>
    </citation>
    <scope>NUCLEOTIDE SEQUENCE</scope>
    <source>
        <strain evidence="26">09051564_79_broiler_meat_pESI_ESC-S_2009</strain>
        <strain evidence="27">14057027_15_broiler_meat_pESI_CTX_M1_2014</strain>
        <strain evidence="28">Salmonella enterica</strain>
    </source>
</reference>
<dbReference type="EMBL" id="AAKPLR010000066">
    <property type="protein sequence ID" value="ECU2848192.1"/>
    <property type="molecule type" value="Genomic_DNA"/>
</dbReference>
<evidence type="ECO:0000313" key="6">
    <source>
        <dbReference type="EMBL" id="EBZ3768336.1"/>
    </source>
</evidence>
<dbReference type="EMBL" id="AAKLCC010000057">
    <property type="protein sequence ID" value="ECS9071388.1"/>
    <property type="molecule type" value="Genomic_DNA"/>
</dbReference>
<dbReference type="AlphaFoldDB" id="A0A3R0D7T0"/>
<evidence type="ECO:0000313" key="3">
    <source>
        <dbReference type="EMBL" id="EBX3966936.1"/>
    </source>
</evidence>
<dbReference type="Proteomes" id="UP000839930">
    <property type="component" value="Unassembled WGS sequence"/>
</dbReference>
<dbReference type="EMBL" id="AAKOUH010000131">
    <property type="protein sequence ID" value="ECU0730020.1"/>
    <property type="molecule type" value="Genomic_DNA"/>
</dbReference>
<evidence type="ECO:0000313" key="8">
    <source>
        <dbReference type="EMBL" id="ECA0964487.1"/>
    </source>
</evidence>
<evidence type="ECO:0000313" key="17">
    <source>
        <dbReference type="EMBL" id="ECU0730020.1"/>
    </source>
</evidence>
<evidence type="ECO:0000313" key="21">
    <source>
        <dbReference type="EMBL" id="ECU1307561.1"/>
    </source>
</evidence>
<dbReference type="EMBL" id="DAAMGU010000027">
    <property type="protein sequence ID" value="HAC6600604.1"/>
    <property type="molecule type" value="Genomic_DNA"/>
</dbReference>
<dbReference type="EMBL" id="AAKSRR010000044">
    <property type="protein sequence ID" value="ECV1009160.1"/>
    <property type="molecule type" value="Genomic_DNA"/>
</dbReference>
<evidence type="ECO:0000313" key="13">
    <source>
        <dbReference type="EMBL" id="ECD8867049.1"/>
    </source>
</evidence>
<dbReference type="EMBL" id="AAHTGE010000027">
    <property type="protein sequence ID" value="ECA0964487.1"/>
    <property type="molecule type" value="Genomic_DNA"/>
</dbReference>
<dbReference type="EMBL" id="AAHQXU010000116">
    <property type="protein sequence ID" value="EBZ3768336.1"/>
    <property type="molecule type" value="Genomic_DNA"/>
</dbReference>
<dbReference type="EMBL" id="AAKSCF010000027">
    <property type="protein sequence ID" value="ECV3264697.1"/>
    <property type="molecule type" value="Genomic_DNA"/>
</dbReference>
<evidence type="ECO:0000313" key="22">
    <source>
        <dbReference type="EMBL" id="ECU2848192.1"/>
    </source>
</evidence>
<evidence type="ECO:0000313" key="2">
    <source>
        <dbReference type="EMBL" id="EBS2747419.1"/>
    </source>
</evidence>
<proteinExistence type="predicted"/>
<reference evidence="10" key="4">
    <citation type="submission" date="2019-01" db="EMBL/GenBank/DDBJ databases">
        <authorList>
            <person name="Ashton P.M."/>
            <person name="Dallman T."/>
            <person name="Nair S."/>
            <person name="De Pinna E."/>
            <person name="Peters T."/>
            <person name="Grant K."/>
        </authorList>
    </citation>
    <scope>NUCLEOTIDE SEQUENCE</scope>
    <source>
        <strain evidence="4">464040</strain>
        <strain evidence="1">505460</strain>
        <strain evidence="3">516951</strain>
        <strain evidence="2">528553</strain>
        <strain evidence="10">563459</strain>
        <strain evidence="7">624378</strain>
        <strain evidence="13">707098</strain>
    </source>
</reference>
<evidence type="ECO:0000313" key="9">
    <source>
        <dbReference type="EMBL" id="ECA3974071.1"/>
    </source>
</evidence>
<evidence type="ECO:0000313" key="15">
    <source>
        <dbReference type="EMBL" id="ECS9814708.1"/>
    </source>
</evidence>
<dbReference type="EMBL" id="DAAMGN010000027">
    <property type="protein sequence ID" value="HAC6554318.1"/>
    <property type="molecule type" value="Genomic_DNA"/>
</dbReference>
<evidence type="ECO:0000313" key="5">
    <source>
        <dbReference type="EMBL" id="EBZ3641108.1"/>
    </source>
</evidence>
<gene>
    <name evidence="4" type="ORF">D6K77_22970</name>
    <name evidence="17" type="ORF">DK644_24820</name>
    <name evidence="18" type="ORF">DK658_24265</name>
    <name evidence="14" type="ORF">DKR80_23090</name>
    <name evidence="19" type="ORF">DML76_23755</name>
    <name evidence="20" type="ORF">DML78_25290</name>
    <name evidence="21" type="ORF">DN939_25235</name>
    <name evidence="15" type="ORF">DNT91_24145</name>
    <name evidence="24" type="ORF">DOG78_21350</name>
    <name evidence="1" type="ORF">DRV16_20545</name>
    <name evidence="3" type="ORF">DRV51_24510</name>
    <name evidence="2" type="ORF">DRX68_24265</name>
    <name evidence="16" type="ORF">DTE60_23385</name>
    <name evidence="25" type="ORF">DUG45_24050</name>
    <name evidence="22" type="ORF">DVE59_23865</name>
    <name evidence="23" type="ORF">DZ830_23730</name>
    <name evidence="13" type="ORF">E4A09_23975</name>
    <name evidence="5" type="ORF">EAY49_24590</name>
    <name evidence="6" type="ORF">EAY59_25260</name>
    <name evidence="7" type="ORF">EBC42_23680</name>
    <name evidence="8" type="ORF">EI356_24205</name>
    <name evidence="9" type="ORF">EKK94_23595</name>
    <name evidence="10" type="ORF">EUQ70_23585</name>
    <name evidence="11" type="ORF">EVX96_23435</name>
    <name evidence="12" type="ORF">EZK84_23675</name>
    <name evidence="26" type="ORF">G0B50_24880</name>
    <name evidence="27" type="ORF">G0B53_24975</name>
    <name evidence="28" type="ORF">G0E12_23880</name>
</gene>
<dbReference type="EMBL" id="AAHYAN010000061">
    <property type="protein sequence ID" value="ECB5813149.1"/>
    <property type="molecule type" value="Genomic_DNA"/>
</dbReference>
<comment type="caution">
    <text evidence="16">The sequence shown here is derived from an EMBL/GenBank/DDBJ whole genome shotgun (WGS) entry which is preliminary data.</text>
</comment>
<evidence type="ECO:0000313" key="14">
    <source>
        <dbReference type="EMBL" id="ECS9071388.1"/>
    </source>
</evidence>
<dbReference type="EMBL" id="AAKOVZ010000064">
    <property type="protein sequence ID" value="ECU0931577.1"/>
    <property type="molecule type" value="Genomic_DNA"/>
</dbReference>
<evidence type="ECO:0000313" key="11">
    <source>
        <dbReference type="EMBL" id="ECB2704299.1"/>
    </source>
</evidence>
<dbReference type="EMBL" id="AAKOVI010000089">
    <property type="protein sequence ID" value="ECU0851511.1"/>
    <property type="molecule type" value="Genomic_DNA"/>
</dbReference>
<dbReference type="EMBL" id="AAKOWC010000129">
    <property type="protein sequence ID" value="ECU0950928.1"/>
    <property type="molecule type" value="Genomic_DNA"/>
</dbReference>
<evidence type="ECO:0000313" key="25">
    <source>
        <dbReference type="EMBL" id="ECV5413404.1"/>
    </source>
</evidence>
<name>A0A3R0D7T0_SALIN</name>
<evidence type="ECO:0000313" key="16">
    <source>
        <dbReference type="EMBL" id="ECT1142724.1"/>
    </source>
</evidence>
<dbReference type="EMBL" id="AAGUXB010000079">
    <property type="protein sequence ID" value="EBS2524138.1"/>
    <property type="molecule type" value="Genomic_DNA"/>
</dbReference>
<evidence type="ECO:0000313" key="12">
    <source>
        <dbReference type="EMBL" id="ECB5813149.1"/>
    </source>
</evidence>
<evidence type="ECO:0000313" key="4">
    <source>
        <dbReference type="EMBL" id="EBY7803044.1"/>
    </source>
</evidence>
<dbReference type="EMBL" id="AAHXAP010000062">
    <property type="protein sequence ID" value="ECB2704299.1"/>
    <property type="molecule type" value="Genomic_DNA"/>
</dbReference>
<evidence type="ECO:0000313" key="10">
    <source>
        <dbReference type="EMBL" id="ECB0126546.1"/>
    </source>
</evidence>
<evidence type="ECO:0000313" key="1">
    <source>
        <dbReference type="EMBL" id="EBS2524138.1"/>
    </source>
</evidence>
<dbReference type="EMBL" id="AAGUYX010000046">
    <property type="protein sequence ID" value="EBS2747419.1"/>
    <property type="molecule type" value="Genomic_DNA"/>
</dbReference>
<dbReference type="EMBL" id="AAKLTB010000113">
    <property type="protein sequence ID" value="ECT1142724.1"/>
    <property type="molecule type" value="Genomic_DNA"/>
</dbReference>
<evidence type="ECO:0000313" key="28">
    <source>
        <dbReference type="EMBL" id="HAC7056268.1"/>
    </source>
</evidence>
<dbReference type="EMBL" id="DAAMKJ010000028">
    <property type="protein sequence ID" value="HAC7056268.1"/>
    <property type="molecule type" value="Genomic_DNA"/>
</dbReference>
<dbReference type="EMBL" id="AAHUFL010000045">
    <property type="protein sequence ID" value="ECA3974071.1"/>
    <property type="molecule type" value="Genomic_DNA"/>
</dbReference>
<accession>A0A3R0D7T0</accession>
<evidence type="ECO:0000313" key="19">
    <source>
        <dbReference type="EMBL" id="ECU0931577.1"/>
    </source>
</evidence>
<reference evidence="16" key="2">
    <citation type="submission" date="2018-07" db="EMBL/GenBank/DDBJ databases">
        <authorList>
            <consortium name="GenomeTrakr network: Whole genome sequencing for foodborne pathogen traceback"/>
        </authorList>
    </citation>
    <scope>NUCLEOTIDE SEQUENCE</scope>
    <source>
        <strain evidence="14">FSIS11809892</strain>
        <strain evidence="18">FSIS11809959</strain>
        <strain evidence="19">FSIS11810047</strain>
        <strain evidence="20">FSIS11810049</strain>
        <strain evidence="15">FSIS11810308</strain>
        <strain evidence="25">FSIS11811714</strain>
        <strain evidence="6">FSIS11814551</strain>
        <strain evidence="5">FSIS11814560</strain>
        <strain evidence="17">FSIS21821670</strain>
        <strain evidence="21">FSIS21821799</strain>
        <strain evidence="23">FSIS21821917</strain>
        <strain evidence="9">FSIS21823005</strain>
        <strain evidence="11">FSIS21923374</strain>
        <strain evidence="12">FSIS21923591</strain>
        <strain evidence="24">FSIS31800552</strain>
        <strain evidence="16">FSIS31800621</strain>
        <strain evidence="22">FSIS31800750</strain>
        <strain evidence="8">FSIS31801318</strain>
    </source>
</reference>
<dbReference type="EMBL" id="AAKLIB010000072">
    <property type="protein sequence ID" value="ECS9814708.1"/>
    <property type="molecule type" value="Genomic_DNA"/>
</dbReference>
<dbReference type="EMBL" id="AAIGEA010000044">
    <property type="protein sequence ID" value="ECD8867049.1"/>
    <property type="molecule type" value="Genomic_DNA"/>
</dbReference>
<evidence type="ECO:0000313" key="23">
    <source>
        <dbReference type="EMBL" id="ECV1009160.1"/>
    </source>
</evidence>
<organism evidence="16">
    <name type="scientific">Salmonella infantis</name>
    <dbReference type="NCBI Taxonomy" id="595"/>
    <lineage>
        <taxon>Bacteria</taxon>
        <taxon>Pseudomonadati</taxon>
        <taxon>Pseudomonadota</taxon>
        <taxon>Gammaproteobacteria</taxon>
        <taxon>Enterobacterales</taxon>
        <taxon>Enterobacteriaceae</taxon>
        <taxon>Salmonella</taxon>
    </lineage>
</organism>
<dbReference type="EMBL" id="AAKOZE010000132">
    <property type="protein sequence ID" value="ECU1307561.1"/>
    <property type="molecule type" value="Genomic_DNA"/>
</dbReference>
<evidence type="ECO:0000313" key="7">
    <source>
        <dbReference type="EMBL" id="EBZ3924638.1"/>
    </source>
</evidence>
<dbReference type="EMBL" id="AAKSJL010000054">
    <property type="protein sequence ID" value="ECV5413404.1"/>
    <property type="molecule type" value="Genomic_DNA"/>
</dbReference>
<evidence type="ECO:0000313" key="20">
    <source>
        <dbReference type="EMBL" id="ECU0950928.1"/>
    </source>
</evidence>
<dbReference type="EMBL" id="AAHLCX010000041">
    <property type="protein sequence ID" value="EBX3966936.1"/>
    <property type="molecule type" value="Genomic_DNA"/>
</dbReference>
<evidence type="ECO:0000313" key="18">
    <source>
        <dbReference type="EMBL" id="ECU0851511.1"/>
    </source>
</evidence>
<dbReference type="EMBL" id="AAHWEZ010000040">
    <property type="protein sequence ID" value="ECB0126546.1"/>
    <property type="molecule type" value="Genomic_DNA"/>
</dbReference>
<sequence>MLGGADNSNSELLSYISGAKNERVCVENQCGYWLPRSCNVPVVICDASKKRCPVRKSVKVILSPCFQCVVLS</sequence>
<dbReference type="EMBL" id="AAHPAG010000054">
    <property type="protein sequence ID" value="EBY7803044.1"/>
    <property type="molecule type" value="Genomic_DNA"/>
</dbReference>
<protein>
    <submittedName>
        <fullName evidence="16">Uncharacterized protein</fullName>
    </submittedName>
</protein>